<dbReference type="AlphaFoldDB" id="D8PBE3"/>
<organism evidence="2 3">
    <name type="scientific">Nitrospira defluvii</name>
    <dbReference type="NCBI Taxonomy" id="330214"/>
    <lineage>
        <taxon>Bacteria</taxon>
        <taxon>Pseudomonadati</taxon>
        <taxon>Nitrospirota</taxon>
        <taxon>Nitrospiria</taxon>
        <taxon>Nitrospirales</taxon>
        <taxon>Nitrospiraceae</taxon>
        <taxon>Nitrospira</taxon>
    </lineage>
</organism>
<protein>
    <submittedName>
        <fullName evidence="2">Uncharacterized protein</fullName>
    </submittedName>
</protein>
<keyword evidence="1" id="KW-0472">Membrane</keyword>
<reference evidence="2 3" key="1">
    <citation type="journal article" date="2010" name="Proc. Natl. Acad. Sci. U.S.A.">
        <title>A Nitrospira metagenome illuminates the physiology and evolution of globally important nitrite-oxidizing bacteria.</title>
        <authorList>
            <person name="Lucker S."/>
            <person name="Wagner M."/>
            <person name="Maixner F."/>
            <person name="Pelletier E."/>
            <person name="Koch H."/>
            <person name="Vacherie B."/>
            <person name="Rattei T."/>
            <person name="Sinninghe Damste J."/>
            <person name="Spieck E."/>
            <person name="Le Paslier D."/>
            <person name="Daims H."/>
        </authorList>
    </citation>
    <scope>NUCLEOTIDE SEQUENCE [LARGE SCALE GENOMIC DNA]</scope>
</reference>
<evidence type="ECO:0000313" key="3">
    <source>
        <dbReference type="Proteomes" id="UP000001660"/>
    </source>
</evidence>
<dbReference type="Proteomes" id="UP000001660">
    <property type="component" value="Chromosome"/>
</dbReference>
<sequence>MRKPGEPIYLWIHLLALLLVIVATVALPRAAEFFVGPLSFGTRALAGLCIAVAGGIGLYLLYNSSARNQP</sequence>
<dbReference type="STRING" id="330214.NIDE0785"/>
<feature type="transmembrane region" description="Helical" evidence="1">
    <location>
        <begin position="40"/>
        <end position="62"/>
    </location>
</feature>
<accession>D8PBE3</accession>
<proteinExistence type="predicted"/>
<keyword evidence="1" id="KW-0812">Transmembrane</keyword>
<dbReference type="HOGENOM" id="CLU_2750267_0_0_0"/>
<dbReference type="EMBL" id="FP929003">
    <property type="protein sequence ID" value="CBK40552.1"/>
    <property type="molecule type" value="Genomic_DNA"/>
</dbReference>
<name>D8PBE3_9BACT</name>
<gene>
    <name evidence="2" type="ORF">NIDE0785</name>
</gene>
<evidence type="ECO:0000256" key="1">
    <source>
        <dbReference type="SAM" id="Phobius"/>
    </source>
</evidence>
<evidence type="ECO:0000313" key="2">
    <source>
        <dbReference type="EMBL" id="CBK40552.1"/>
    </source>
</evidence>
<keyword evidence="1" id="KW-1133">Transmembrane helix</keyword>
<keyword evidence="3" id="KW-1185">Reference proteome</keyword>
<dbReference type="KEGG" id="nde:NIDE0785"/>
<dbReference type="OrthoDB" id="9798625at2"/>